<dbReference type="InterPro" id="IPR012301">
    <property type="entry name" value="Malic_N_dom"/>
</dbReference>
<comment type="similarity">
    <text evidence="2">Belongs to the malic enzymes family.</text>
</comment>
<evidence type="ECO:0000256" key="9">
    <source>
        <dbReference type="PIRSR" id="PIRSR000106-1"/>
    </source>
</evidence>
<keyword evidence="4" id="KW-0560">Oxidoreductase</keyword>
<dbReference type="InterPro" id="IPR051674">
    <property type="entry name" value="Malate_Decarboxylase"/>
</dbReference>
<dbReference type="Gene3D" id="3.40.50.10380">
    <property type="entry name" value="Malic enzyme, N-terminal domain"/>
    <property type="match status" value="1"/>
</dbReference>
<dbReference type="SUPFAM" id="SSF53223">
    <property type="entry name" value="Aminoacid dehydrogenase-like, N-terminal domain"/>
    <property type="match status" value="1"/>
</dbReference>
<dbReference type="SMART" id="SM01274">
    <property type="entry name" value="malic"/>
    <property type="match status" value="1"/>
</dbReference>
<dbReference type="CDD" id="cd05311">
    <property type="entry name" value="NAD_bind_2_malic_enz"/>
    <property type="match status" value="1"/>
</dbReference>
<dbReference type="Pfam" id="PF03949">
    <property type="entry name" value="Malic_M"/>
    <property type="match status" value="1"/>
</dbReference>
<dbReference type="SUPFAM" id="SSF51735">
    <property type="entry name" value="NAD(P)-binding Rossmann-fold domains"/>
    <property type="match status" value="1"/>
</dbReference>
<dbReference type="Gene3D" id="3.40.50.720">
    <property type="entry name" value="NAD(P)-binding Rossmann-like Domain"/>
    <property type="match status" value="1"/>
</dbReference>
<feature type="domain" description="Malic enzyme N-terminal" evidence="13">
    <location>
        <begin position="17"/>
        <end position="150"/>
    </location>
</feature>
<evidence type="ECO:0000256" key="2">
    <source>
        <dbReference type="ARBA" id="ARBA00008785"/>
    </source>
</evidence>
<dbReference type="FunFam" id="3.40.50.720:FF:000095">
    <property type="entry name" value="NADP-dependent malic enzyme"/>
    <property type="match status" value="1"/>
</dbReference>
<dbReference type="RefSeq" id="WP_338294723.1">
    <property type="nucleotide sequence ID" value="NZ_AP027272.1"/>
</dbReference>
<keyword evidence="3 11" id="KW-0479">Metal-binding</keyword>
<evidence type="ECO:0000313" key="15">
    <source>
        <dbReference type="Proteomes" id="UP001333710"/>
    </source>
</evidence>
<accession>A0AA48KUJ8</accession>
<dbReference type="PIRSF" id="PIRSF000106">
    <property type="entry name" value="ME"/>
    <property type="match status" value="1"/>
</dbReference>
<comment type="cofactor">
    <cofactor evidence="11">
        <name>Mg(2+)</name>
        <dbReference type="ChEBI" id="CHEBI:18420"/>
    </cofactor>
    <cofactor evidence="11">
        <name>Mn(2+)</name>
        <dbReference type="ChEBI" id="CHEBI:29035"/>
    </cofactor>
    <text evidence="11">Divalent metal cations. Prefers magnesium or manganese.</text>
</comment>
<comment type="cofactor">
    <cofactor evidence="1">
        <name>Mn(2+)</name>
        <dbReference type="ChEBI" id="CHEBI:29035"/>
    </cofactor>
</comment>
<gene>
    <name evidence="14" type="ORF">MACH26_41800</name>
</gene>
<evidence type="ECO:0000256" key="4">
    <source>
        <dbReference type="ARBA" id="ARBA00023002"/>
    </source>
</evidence>
<evidence type="ECO:0000259" key="13">
    <source>
        <dbReference type="SMART" id="SM01274"/>
    </source>
</evidence>
<dbReference type="GO" id="GO:0004473">
    <property type="term" value="F:malate dehydrogenase (decarboxylating) (NADP+) activity"/>
    <property type="evidence" value="ECO:0007669"/>
    <property type="project" value="UniProtKB-EC"/>
</dbReference>
<feature type="binding site" evidence="11">
    <location>
        <position position="135"/>
    </location>
    <ligand>
        <name>a divalent metal cation</name>
        <dbReference type="ChEBI" id="CHEBI:60240"/>
    </ligand>
</feature>
<reference evidence="14" key="1">
    <citation type="submission" date="2023-01" db="EMBL/GenBank/DDBJ databases">
        <title>Complete genome sequence of Planctobacterium marinum strain Dej080120_11.</title>
        <authorList>
            <person name="Ueki S."/>
            <person name="Maruyama F."/>
        </authorList>
    </citation>
    <scope>NUCLEOTIDE SEQUENCE</scope>
    <source>
        <strain evidence="14">Dej080120_11</strain>
    </source>
</reference>
<feature type="binding site" evidence="11">
    <location>
        <position position="136"/>
    </location>
    <ligand>
        <name>a divalent metal cation</name>
        <dbReference type="ChEBI" id="CHEBI:60240"/>
    </ligand>
</feature>
<protein>
    <recommendedName>
        <fullName evidence="6">NADP-dependent malic enzyme</fullName>
        <ecNumber evidence="5">1.1.1.40</ecNumber>
    </recommendedName>
</protein>
<feature type="binding site" evidence="10">
    <location>
        <position position="285"/>
    </location>
    <ligand>
        <name>(S)-malate</name>
        <dbReference type="ChEBI" id="CHEBI:15589"/>
    </ligand>
</feature>
<dbReference type="SMART" id="SM00919">
    <property type="entry name" value="Malic_M"/>
    <property type="match status" value="1"/>
</dbReference>
<dbReference type="PANTHER" id="PTHR43237">
    <property type="entry name" value="NADP-DEPENDENT MALIC ENZYME"/>
    <property type="match status" value="1"/>
</dbReference>
<dbReference type="InterPro" id="IPR015884">
    <property type="entry name" value="Malic_enzyme_CS"/>
</dbReference>
<dbReference type="InterPro" id="IPR045213">
    <property type="entry name" value="Malic_NAD-bd_bact_type"/>
</dbReference>
<feature type="domain" description="Malic enzyme NAD-binding" evidence="12">
    <location>
        <begin position="162"/>
        <end position="398"/>
    </location>
</feature>
<dbReference type="Pfam" id="PF00390">
    <property type="entry name" value="malic"/>
    <property type="match status" value="1"/>
</dbReference>
<dbReference type="EMBL" id="AP027272">
    <property type="protein sequence ID" value="BDX08659.1"/>
    <property type="molecule type" value="Genomic_DNA"/>
</dbReference>
<feature type="active site" description="Proton acceptor" evidence="9">
    <location>
        <position position="93"/>
    </location>
</feature>
<dbReference type="PANTHER" id="PTHR43237:SF4">
    <property type="entry name" value="NADP-DEPENDENT MALIC ENZYME"/>
    <property type="match status" value="1"/>
</dbReference>
<evidence type="ECO:0000256" key="1">
    <source>
        <dbReference type="ARBA" id="ARBA00001936"/>
    </source>
</evidence>
<sequence length="418" mass="44951">MSDLRQKALDYHAFPKPGKISVELTTQAETVEHLALAYSPGVAEPVKEIAADPENAYKYTIKGNLVAVISNGTAILGLGNLGPLASKPVMEGKSLLFKRFAGIDSIDIEVQHDSVQEFIDTVANISISFDGINLEDIKAPECFEIEQALIERCDIPVFHDDQHGTAIVTAAGMLNALEIQGKTLSDAKIVCLGAGAAAVACMDMLVTCGAKRHNIFMLDSKGVIHSERENLPAHKQKFANDTDKRTLEDAIDGADAFLGVSGANLLSVEALRKMAPNPVIFACANPDPEIKPALAKAEREDLIIATGRSDYPNQVNNVLCFPFIFRGALDVRATVINDAMKVAAVEAIRQLAKEEVPHEVLAAAHVNHLEFGKDYIIPKPMDPRLCRRVATAVAQAAVDSGVSKINCLPVNYLAELPA</sequence>
<dbReference type="KEGG" id="pmaw:MACH26_41800"/>
<dbReference type="GO" id="GO:0046872">
    <property type="term" value="F:metal ion binding"/>
    <property type="evidence" value="ECO:0007669"/>
    <property type="project" value="UniProtKB-KW"/>
</dbReference>
<evidence type="ECO:0000256" key="3">
    <source>
        <dbReference type="ARBA" id="ARBA00022723"/>
    </source>
</evidence>
<dbReference type="EC" id="1.1.1.40" evidence="5"/>
<organism evidence="14 15">
    <name type="scientific">Planctobacterium marinum</name>
    <dbReference type="NCBI Taxonomy" id="1631968"/>
    <lineage>
        <taxon>Bacteria</taxon>
        <taxon>Pseudomonadati</taxon>
        <taxon>Pseudomonadota</taxon>
        <taxon>Gammaproteobacteria</taxon>
        <taxon>Alteromonadales</taxon>
        <taxon>Alteromonadaceae</taxon>
        <taxon>Planctobacterium</taxon>
    </lineage>
</organism>
<evidence type="ECO:0000256" key="8">
    <source>
        <dbReference type="ARBA" id="ARBA00051384"/>
    </source>
</evidence>
<dbReference type="GO" id="GO:0051287">
    <property type="term" value="F:NAD binding"/>
    <property type="evidence" value="ECO:0007669"/>
    <property type="project" value="InterPro"/>
</dbReference>
<dbReference type="InterPro" id="IPR036291">
    <property type="entry name" value="NAD(P)-bd_dom_sf"/>
</dbReference>
<dbReference type="InterPro" id="IPR001891">
    <property type="entry name" value="Malic_OxRdtase"/>
</dbReference>
<dbReference type="InterPro" id="IPR037062">
    <property type="entry name" value="Malic_N_dom_sf"/>
</dbReference>
<evidence type="ECO:0000256" key="11">
    <source>
        <dbReference type="PIRSR" id="PIRSR000106-3"/>
    </source>
</evidence>
<name>A0AA48KUJ8_9ALTE</name>
<dbReference type="PROSITE" id="PS00331">
    <property type="entry name" value="MALIC_ENZYMES"/>
    <property type="match status" value="1"/>
</dbReference>
<feature type="binding site" evidence="11">
    <location>
        <position position="161"/>
    </location>
    <ligand>
        <name>a divalent metal cation</name>
        <dbReference type="ChEBI" id="CHEBI:60240"/>
    </ligand>
</feature>
<dbReference type="InterPro" id="IPR046346">
    <property type="entry name" value="Aminoacid_DH-like_N_sf"/>
</dbReference>
<evidence type="ECO:0000259" key="12">
    <source>
        <dbReference type="SMART" id="SM00919"/>
    </source>
</evidence>
<dbReference type="Proteomes" id="UP001333710">
    <property type="component" value="Chromosome"/>
</dbReference>
<evidence type="ECO:0000313" key="14">
    <source>
        <dbReference type="EMBL" id="BDX08659.1"/>
    </source>
</evidence>
<dbReference type="FunFam" id="3.40.50.10380:FF:000003">
    <property type="entry name" value="NADP-dependent malic enzyme"/>
    <property type="match status" value="1"/>
</dbReference>
<dbReference type="AlphaFoldDB" id="A0AA48KUJ8"/>
<feature type="binding site" evidence="10">
    <location>
        <position position="316"/>
    </location>
    <ligand>
        <name>(S)-malate</name>
        <dbReference type="ChEBI" id="CHEBI:15589"/>
    </ligand>
</feature>
<keyword evidence="15" id="KW-1185">Reference proteome</keyword>
<evidence type="ECO:0000256" key="5">
    <source>
        <dbReference type="ARBA" id="ARBA00038964"/>
    </source>
</evidence>
<comment type="catalytic activity">
    <reaction evidence="7">
        <text>(S)-malate + NADP(+) = pyruvate + CO2 + NADPH</text>
        <dbReference type="Rhea" id="RHEA:18253"/>
        <dbReference type="ChEBI" id="CHEBI:15361"/>
        <dbReference type="ChEBI" id="CHEBI:15589"/>
        <dbReference type="ChEBI" id="CHEBI:16526"/>
        <dbReference type="ChEBI" id="CHEBI:57783"/>
        <dbReference type="ChEBI" id="CHEBI:58349"/>
        <dbReference type="EC" id="1.1.1.40"/>
    </reaction>
</comment>
<proteinExistence type="inferred from homology"/>
<evidence type="ECO:0000256" key="10">
    <source>
        <dbReference type="PIRSR" id="PIRSR000106-2"/>
    </source>
</evidence>
<feature type="active site" description="Proton donor" evidence="9">
    <location>
        <position position="38"/>
    </location>
</feature>
<comment type="catalytic activity">
    <reaction evidence="8">
        <text>oxaloacetate + H(+) = pyruvate + CO2</text>
        <dbReference type="Rhea" id="RHEA:15641"/>
        <dbReference type="ChEBI" id="CHEBI:15361"/>
        <dbReference type="ChEBI" id="CHEBI:15378"/>
        <dbReference type="ChEBI" id="CHEBI:16452"/>
        <dbReference type="ChEBI" id="CHEBI:16526"/>
        <dbReference type="EC" id="1.1.1.40"/>
    </reaction>
</comment>
<evidence type="ECO:0000256" key="6">
    <source>
        <dbReference type="ARBA" id="ARBA00040273"/>
    </source>
</evidence>
<evidence type="ECO:0000256" key="7">
    <source>
        <dbReference type="ARBA" id="ARBA00050924"/>
    </source>
</evidence>
<dbReference type="InterPro" id="IPR012302">
    <property type="entry name" value="Malic_NAD-bd"/>
</dbReference>